<dbReference type="InterPro" id="IPR013656">
    <property type="entry name" value="PAS_4"/>
</dbReference>
<evidence type="ECO:0000256" key="3">
    <source>
        <dbReference type="ARBA" id="ARBA00022553"/>
    </source>
</evidence>
<dbReference type="PROSITE" id="PS50112">
    <property type="entry name" value="PAS"/>
    <property type="match status" value="1"/>
</dbReference>
<evidence type="ECO:0000256" key="6">
    <source>
        <dbReference type="ARBA" id="ARBA00023012"/>
    </source>
</evidence>
<dbReference type="InterPro" id="IPR003661">
    <property type="entry name" value="HisK_dim/P_dom"/>
</dbReference>
<dbReference type="PROSITE" id="PS50113">
    <property type="entry name" value="PAC"/>
    <property type="match status" value="1"/>
</dbReference>
<proteinExistence type="predicted"/>
<dbReference type="InterPro" id="IPR029016">
    <property type="entry name" value="GAF-like_dom_sf"/>
</dbReference>
<evidence type="ECO:0000259" key="8">
    <source>
        <dbReference type="PROSITE" id="PS50109"/>
    </source>
</evidence>
<dbReference type="SUPFAM" id="SSF55781">
    <property type="entry name" value="GAF domain-like"/>
    <property type="match status" value="1"/>
</dbReference>
<dbReference type="Gene3D" id="3.30.450.20">
    <property type="entry name" value="PAS domain"/>
    <property type="match status" value="1"/>
</dbReference>
<dbReference type="SMART" id="SM00065">
    <property type="entry name" value="GAF"/>
    <property type="match status" value="1"/>
</dbReference>
<dbReference type="Gene3D" id="1.10.287.130">
    <property type="match status" value="1"/>
</dbReference>
<dbReference type="InterPro" id="IPR035965">
    <property type="entry name" value="PAS-like_dom_sf"/>
</dbReference>
<feature type="domain" description="PAC" evidence="10">
    <location>
        <begin position="149"/>
        <end position="201"/>
    </location>
</feature>
<dbReference type="SUPFAM" id="SSF47384">
    <property type="entry name" value="Homodimeric domain of signal transducing histidine kinase"/>
    <property type="match status" value="1"/>
</dbReference>
<dbReference type="NCBIfam" id="TIGR00229">
    <property type="entry name" value="sensory_box"/>
    <property type="match status" value="1"/>
</dbReference>
<keyword evidence="12" id="KW-1185">Reference proteome</keyword>
<evidence type="ECO:0000256" key="2">
    <source>
        <dbReference type="ARBA" id="ARBA00012438"/>
    </source>
</evidence>
<evidence type="ECO:0000313" key="11">
    <source>
        <dbReference type="EMBL" id="GET37100.1"/>
    </source>
</evidence>
<dbReference type="SUPFAM" id="SSF55874">
    <property type="entry name" value="ATPase domain of HSP90 chaperone/DNA topoisomerase II/histidine kinase"/>
    <property type="match status" value="1"/>
</dbReference>
<keyword evidence="4" id="KW-0808">Transferase</keyword>
<dbReference type="Gene3D" id="3.30.565.10">
    <property type="entry name" value="Histidine kinase-like ATPase, C-terminal domain"/>
    <property type="match status" value="1"/>
</dbReference>
<dbReference type="SUPFAM" id="SSF55785">
    <property type="entry name" value="PYP-like sensor domain (PAS domain)"/>
    <property type="match status" value="1"/>
</dbReference>
<dbReference type="InterPro" id="IPR036890">
    <property type="entry name" value="HATPase_C_sf"/>
</dbReference>
<feature type="coiled-coil region" evidence="7">
    <location>
        <begin position="199"/>
        <end position="236"/>
    </location>
</feature>
<feature type="domain" description="PAS" evidence="9">
    <location>
        <begin position="76"/>
        <end position="127"/>
    </location>
</feature>
<evidence type="ECO:0000256" key="1">
    <source>
        <dbReference type="ARBA" id="ARBA00000085"/>
    </source>
</evidence>
<evidence type="ECO:0000256" key="5">
    <source>
        <dbReference type="ARBA" id="ARBA00022777"/>
    </source>
</evidence>
<dbReference type="SMART" id="SM00091">
    <property type="entry name" value="PAS"/>
    <property type="match status" value="1"/>
</dbReference>
<comment type="caution">
    <text evidence="11">The sequence shown here is derived from an EMBL/GenBank/DDBJ whole genome shotgun (WGS) entry which is preliminary data.</text>
</comment>
<dbReference type="RefSeq" id="WP_226578015.1">
    <property type="nucleotide sequence ID" value="NZ_BLAY01000022.1"/>
</dbReference>
<evidence type="ECO:0000256" key="4">
    <source>
        <dbReference type="ARBA" id="ARBA00022679"/>
    </source>
</evidence>
<dbReference type="InterPro" id="IPR005467">
    <property type="entry name" value="His_kinase_dom"/>
</dbReference>
<sequence>MTGKTVEKLEQQIEDFLEGMEDLSQYTHQLSKPQQQKLALEIAKFCQRLGSLQEDVEEVQRSKVGLNATCLGIEAERRRYQELFELAPDGYLVTDGEGGILEANCAAANLLKLCRDRLLGKSLDDFIPRWQRAKFRTQLSRWDSSEVAREWEMPVVQVGGKSLRVNFTASPVRSSEGTIVGWRILLKDISHKKQQKTTNKSAQKQLKAQAQTIAQLKQEIAQYKQMQKLSAREQQQTARLLNNPVRVSNIRTAELEQALNFEAMLKRITDKVRDSFDESQILHTAVQELVRVLGLRGCNAALYNLERATATISYEYTPDMPGVQGKVVPMTECAEWYQQLLQRQYFQFCIRIPSWQGEISILACPIVDNQRTLGDLWLFKQHEDTFNEVEIRLVQQVASQCASAIRQARLYHAVEAQVTELERLNRLKDEFLSTISHELRTPVANMKMAIQMLGINLNRELPFFDELAKPQAQQSKLARYFQILQNECDREINLINDVLDLQRLEGGKQPLKPAAIQLSDWLPQLVAPFLESTQKRQQTLQVNISPTIPPFLCDQGSLERIITELLNNACKYTPSNEQITVTASAKPGLIQLSVSNSGVEIPDSELSRIFDKFYRIPSTDPWKQGGTGLGLALVKKLVAHLGGIMEVKSQDNQTCFTVTLPDNIMSLGNGCVTVNS</sequence>
<dbReference type="InterPro" id="IPR003018">
    <property type="entry name" value="GAF"/>
</dbReference>
<evidence type="ECO:0000256" key="7">
    <source>
        <dbReference type="SAM" id="Coils"/>
    </source>
</evidence>
<dbReference type="Pfam" id="PF13185">
    <property type="entry name" value="GAF_2"/>
    <property type="match status" value="1"/>
</dbReference>
<name>A0AAV3X5L3_9CYAN</name>
<evidence type="ECO:0000259" key="9">
    <source>
        <dbReference type="PROSITE" id="PS50112"/>
    </source>
</evidence>
<keyword evidence="3" id="KW-0597">Phosphoprotein</keyword>
<keyword evidence="7" id="KW-0175">Coiled coil</keyword>
<dbReference type="SMART" id="SM00388">
    <property type="entry name" value="HisKA"/>
    <property type="match status" value="1"/>
</dbReference>
<dbReference type="PROSITE" id="PS50109">
    <property type="entry name" value="HIS_KIN"/>
    <property type="match status" value="1"/>
</dbReference>
<evidence type="ECO:0000313" key="12">
    <source>
        <dbReference type="Proteomes" id="UP001050975"/>
    </source>
</evidence>
<dbReference type="GO" id="GO:0005886">
    <property type="term" value="C:plasma membrane"/>
    <property type="evidence" value="ECO:0007669"/>
    <property type="project" value="TreeGrafter"/>
</dbReference>
<organism evidence="11 12">
    <name type="scientific">Microseira wollei NIES-4236</name>
    <dbReference type="NCBI Taxonomy" id="2530354"/>
    <lineage>
        <taxon>Bacteria</taxon>
        <taxon>Bacillati</taxon>
        <taxon>Cyanobacteriota</taxon>
        <taxon>Cyanophyceae</taxon>
        <taxon>Oscillatoriophycideae</taxon>
        <taxon>Aerosakkonematales</taxon>
        <taxon>Aerosakkonemataceae</taxon>
        <taxon>Microseira</taxon>
    </lineage>
</organism>
<dbReference type="EMBL" id="BLAY01000022">
    <property type="protein sequence ID" value="GET37100.1"/>
    <property type="molecule type" value="Genomic_DNA"/>
</dbReference>
<accession>A0AAV3X5L3</accession>
<dbReference type="InterPro" id="IPR000014">
    <property type="entry name" value="PAS"/>
</dbReference>
<dbReference type="InterPro" id="IPR036097">
    <property type="entry name" value="HisK_dim/P_sf"/>
</dbReference>
<dbReference type="GO" id="GO:0009927">
    <property type="term" value="F:histidine phosphotransfer kinase activity"/>
    <property type="evidence" value="ECO:0007669"/>
    <property type="project" value="TreeGrafter"/>
</dbReference>
<dbReference type="PANTHER" id="PTHR43047">
    <property type="entry name" value="TWO-COMPONENT HISTIDINE PROTEIN KINASE"/>
    <property type="match status" value="1"/>
</dbReference>
<dbReference type="Pfam" id="PF02518">
    <property type="entry name" value="HATPase_c"/>
    <property type="match status" value="1"/>
</dbReference>
<dbReference type="InterPro" id="IPR003594">
    <property type="entry name" value="HATPase_dom"/>
</dbReference>
<dbReference type="AlphaFoldDB" id="A0AAV3X5L3"/>
<evidence type="ECO:0000259" key="10">
    <source>
        <dbReference type="PROSITE" id="PS50113"/>
    </source>
</evidence>
<dbReference type="InterPro" id="IPR000700">
    <property type="entry name" value="PAS-assoc_C"/>
</dbReference>
<dbReference type="InterPro" id="IPR004358">
    <property type="entry name" value="Sig_transdc_His_kin-like_C"/>
</dbReference>
<dbReference type="Gene3D" id="3.30.450.40">
    <property type="match status" value="1"/>
</dbReference>
<protein>
    <recommendedName>
        <fullName evidence="2">histidine kinase</fullName>
        <ecNumber evidence="2">2.7.13.3</ecNumber>
    </recommendedName>
</protein>
<dbReference type="Pfam" id="PF00512">
    <property type="entry name" value="HisKA"/>
    <property type="match status" value="1"/>
</dbReference>
<dbReference type="Pfam" id="PF08448">
    <property type="entry name" value="PAS_4"/>
    <property type="match status" value="1"/>
</dbReference>
<gene>
    <name evidence="11" type="ORF">MiSe_18530</name>
</gene>
<keyword evidence="5 11" id="KW-0418">Kinase</keyword>
<dbReference type="GO" id="GO:0000155">
    <property type="term" value="F:phosphorelay sensor kinase activity"/>
    <property type="evidence" value="ECO:0007669"/>
    <property type="project" value="InterPro"/>
</dbReference>
<dbReference type="PRINTS" id="PR00344">
    <property type="entry name" value="BCTRLSENSOR"/>
</dbReference>
<feature type="domain" description="Histidine kinase" evidence="8">
    <location>
        <begin position="434"/>
        <end position="664"/>
    </location>
</feature>
<dbReference type="CDD" id="cd00082">
    <property type="entry name" value="HisKA"/>
    <property type="match status" value="1"/>
</dbReference>
<dbReference type="EC" id="2.7.13.3" evidence="2"/>
<dbReference type="CDD" id="cd00130">
    <property type="entry name" value="PAS"/>
    <property type="match status" value="1"/>
</dbReference>
<keyword evidence="6" id="KW-0902">Two-component regulatory system</keyword>
<dbReference type="PANTHER" id="PTHR43047:SF72">
    <property type="entry name" value="OSMOSENSING HISTIDINE PROTEIN KINASE SLN1"/>
    <property type="match status" value="1"/>
</dbReference>
<comment type="catalytic activity">
    <reaction evidence="1">
        <text>ATP + protein L-histidine = ADP + protein N-phospho-L-histidine.</text>
        <dbReference type="EC" id="2.7.13.3"/>
    </reaction>
</comment>
<dbReference type="SMART" id="SM00387">
    <property type="entry name" value="HATPase_c"/>
    <property type="match status" value="1"/>
</dbReference>
<reference evidence="11" key="1">
    <citation type="submission" date="2019-10" db="EMBL/GenBank/DDBJ databases">
        <title>Draft genome sequece of Microseira wollei NIES-4236.</title>
        <authorList>
            <person name="Yamaguchi H."/>
            <person name="Suzuki S."/>
            <person name="Kawachi M."/>
        </authorList>
    </citation>
    <scope>NUCLEOTIDE SEQUENCE</scope>
    <source>
        <strain evidence="11">NIES-4236</strain>
    </source>
</reference>
<dbReference type="Proteomes" id="UP001050975">
    <property type="component" value="Unassembled WGS sequence"/>
</dbReference>